<keyword evidence="8" id="KW-1133">Transmembrane helix</keyword>
<comment type="cofactor">
    <cofactor evidence="1 7">
        <name>heme</name>
        <dbReference type="ChEBI" id="CHEBI:30413"/>
    </cofactor>
</comment>
<dbReference type="SUPFAM" id="SSF48264">
    <property type="entry name" value="Cytochrome P450"/>
    <property type="match status" value="1"/>
</dbReference>
<feature type="binding site" description="axial binding residue" evidence="7">
    <location>
        <position position="440"/>
    </location>
    <ligand>
        <name>heme</name>
        <dbReference type="ChEBI" id="CHEBI:30413"/>
    </ligand>
    <ligandPart>
        <name>Fe</name>
        <dbReference type="ChEBI" id="CHEBI:18248"/>
    </ligandPart>
</feature>
<evidence type="ECO:0000256" key="3">
    <source>
        <dbReference type="ARBA" id="ARBA00022723"/>
    </source>
</evidence>
<comment type="caution">
    <text evidence="9">The sequence shown here is derived from an EMBL/GenBank/DDBJ whole genome shotgun (WGS) entry which is preliminary data.</text>
</comment>
<keyword evidence="8" id="KW-0472">Membrane</keyword>
<sequence length="497" mass="56138">MHSLAEALGVLIVSWLTYQWYAFRSTRAKIDHIPTVGSDGFIGSYLGAWKYFLSGYKVIEEGYEQALLSKCALSRPNHNGWIVVSGQDMVEELRRAPESELSSVGNVVDLLQVDYVLGKHVSDAEWYHVSVTQKQMNRNVSVLFPGIMDEMRAAFEDHIPLTEDWTSLKAVDTFVHMVCRIVNRFFFPTLQLHKDAEFLKLQTDFSVVLILTATVIGLFPTALRHIVTRLISRVPRTLKKMKILLGPMLEERLRLDTELGRDWEGKPNDLVSWLLEATPPAQRTVDDLIIRIMKSEFGGLHTTSIVLSDTLFDLAARPEYIQPLREEIEEVISQHGWTKDAFSRMHKLDSVIKESSRLGGLNFRKAAKDFTFSNGLTIPAGYSVGCVSRAMQRDLSVFKNGDQFDGFRFIRGSDEPAMVSGITNPDINFVLFGSGGRHHCPGRFLAIAELKAMLSHILINYDIRLPGDLRTPPAGQFFGTNRGANTFAKLEFRKRRA</sequence>
<dbReference type="Pfam" id="PF00067">
    <property type="entry name" value="p450"/>
    <property type="match status" value="1"/>
</dbReference>
<dbReference type="Proteomes" id="UP000298030">
    <property type="component" value="Unassembled WGS sequence"/>
</dbReference>
<gene>
    <name evidence="9" type="ORF">FA13DRAFT_1784472</name>
</gene>
<dbReference type="GO" id="GO:0016705">
    <property type="term" value="F:oxidoreductase activity, acting on paired donors, with incorporation or reduction of molecular oxygen"/>
    <property type="evidence" value="ECO:0007669"/>
    <property type="project" value="InterPro"/>
</dbReference>
<evidence type="ECO:0000256" key="1">
    <source>
        <dbReference type="ARBA" id="ARBA00001971"/>
    </source>
</evidence>
<dbReference type="OrthoDB" id="1844152at2759"/>
<dbReference type="CDD" id="cd11041">
    <property type="entry name" value="CYP503A1-like"/>
    <property type="match status" value="1"/>
</dbReference>
<dbReference type="GO" id="GO:0020037">
    <property type="term" value="F:heme binding"/>
    <property type="evidence" value="ECO:0007669"/>
    <property type="project" value="InterPro"/>
</dbReference>
<dbReference type="EMBL" id="QPFP01000001">
    <property type="protein sequence ID" value="TEB39793.1"/>
    <property type="molecule type" value="Genomic_DNA"/>
</dbReference>
<organism evidence="9 10">
    <name type="scientific">Coprinellus micaceus</name>
    <name type="common">Glistening ink-cap mushroom</name>
    <name type="synonym">Coprinus micaceus</name>
    <dbReference type="NCBI Taxonomy" id="71717"/>
    <lineage>
        <taxon>Eukaryota</taxon>
        <taxon>Fungi</taxon>
        <taxon>Dikarya</taxon>
        <taxon>Basidiomycota</taxon>
        <taxon>Agaricomycotina</taxon>
        <taxon>Agaricomycetes</taxon>
        <taxon>Agaricomycetidae</taxon>
        <taxon>Agaricales</taxon>
        <taxon>Agaricineae</taxon>
        <taxon>Psathyrellaceae</taxon>
        <taxon>Coprinellus</taxon>
    </lineage>
</organism>
<dbReference type="PRINTS" id="PR00463">
    <property type="entry name" value="EP450I"/>
</dbReference>
<keyword evidence="7" id="KW-0349">Heme</keyword>
<dbReference type="GO" id="GO:0004497">
    <property type="term" value="F:monooxygenase activity"/>
    <property type="evidence" value="ECO:0007669"/>
    <property type="project" value="UniProtKB-KW"/>
</dbReference>
<dbReference type="GO" id="GO:0005506">
    <property type="term" value="F:iron ion binding"/>
    <property type="evidence" value="ECO:0007669"/>
    <property type="project" value="InterPro"/>
</dbReference>
<name>A0A4Y7U026_COPMI</name>
<keyword evidence="8" id="KW-0812">Transmembrane</keyword>
<dbReference type="PANTHER" id="PTHR46206:SF1">
    <property type="entry name" value="P450, PUTATIVE (EUROFUNG)-RELATED"/>
    <property type="match status" value="1"/>
</dbReference>
<dbReference type="STRING" id="71717.A0A4Y7U026"/>
<evidence type="ECO:0000256" key="5">
    <source>
        <dbReference type="ARBA" id="ARBA00023004"/>
    </source>
</evidence>
<feature type="transmembrane region" description="Helical" evidence="8">
    <location>
        <begin position="205"/>
        <end position="223"/>
    </location>
</feature>
<keyword evidence="5 7" id="KW-0408">Iron</keyword>
<dbReference type="InterPro" id="IPR036396">
    <property type="entry name" value="Cyt_P450_sf"/>
</dbReference>
<evidence type="ECO:0000256" key="4">
    <source>
        <dbReference type="ARBA" id="ARBA00023002"/>
    </source>
</evidence>
<proteinExistence type="inferred from homology"/>
<keyword evidence="10" id="KW-1185">Reference proteome</keyword>
<evidence type="ECO:0000313" key="10">
    <source>
        <dbReference type="Proteomes" id="UP000298030"/>
    </source>
</evidence>
<keyword evidence="6" id="KW-0503">Monooxygenase</keyword>
<evidence type="ECO:0000256" key="8">
    <source>
        <dbReference type="SAM" id="Phobius"/>
    </source>
</evidence>
<dbReference type="AlphaFoldDB" id="A0A4Y7U026"/>
<dbReference type="InterPro" id="IPR002401">
    <property type="entry name" value="Cyt_P450_E_grp-I"/>
</dbReference>
<dbReference type="PANTHER" id="PTHR46206">
    <property type="entry name" value="CYTOCHROME P450"/>
    <property type="match status" value="1"/>
</dbReference>
<evidence type="ECO:0000313" key="9">
    <source>
        <dbReference type="EMBL" id="TEB39793.1"/>
    </source>
</evidence>
<keyword evidence="4" id="KW-0560">Oxidoreductase</keyword>
<reference evidence="9 10" key="1">
    <citation type="journal article" date="2019" name="Nat. Ecol. Evol.">
        <title>Megaphylogeny resolves global patterns of mushroom evolution.</title>
        <authorList>
            <person name="Varga T."/>
            <person name="Krizsan K."/>
            <person name="Foldi C."/>
            <person name="Dima B."/>
            <person name="Sanchez-Garcia M."/>
            <person name="Sanchez-Ramirez S."/>
            <person name="Szollosi G.J."/>
            <person name="Szarkandi J.G."/>
            <person name="Papp V."/>
            <person name="Albert L."/>
            <person name="Andreopoulos W."/>
            <person name="Angelini C."/>
            <person name="Antonin V."/>
            <person name="Barry K.W."/>
            <person name="Bougher N.L."/>
            <person name="Buchanan P."/>
            <person name="Buyck B."/>
            <person name="Bense V."/>
            <person name="Catcheside P."/>
            <person name="Chovatia M."/>
            <person name="Cooper J."/>
            <person name="Damon W."/>
            <person name="Desjardin D."/>
            <person name="Finy P."/>
            <person name="Geml J."/>
            <person name="Haridas S."/>
            <person name="Hughes K."/>
            <person name="Justo A."/>
            <person name="Karasinski D."/>
            <person name="Kautmanova I."/>
            <person name="Kiss B."/>
            <person name="Kocsube S."/>
            <person name="Kotiranta H."/>
            <person name="LaButti K.M."/>
            <person name="Lechner B.E."/>
            <person name="Liimatainen K."/>
            <person name="Lipzen A."/>
            <person name="Lukacs Z."/>
            <person name="Mihaltcheva S."/>
            <person name="Morgado L.N."/>
            <person name="Niskanen T."/>
            <person name="Noordeloos M.E."/>
            <person name="Ohm R.A."/>
            <person name="Ortiz-Santana B."/>
            <person name="Ovrebo C."/>
            <person name="Racz N."/>
            <person name="Riley R."/>
            <person name="Savchenko A."/>
            <person name="Shiryaev A."/>
            <person name="Soop K."/>
            <person name="Spirin V."/>
            <person name="Szebenyi C."/>
            <person name="Tomsovsky M."/>
            <person name="Tulloss R.E."/>
            <person name="Uehling J."/>
            <person name="Grigoriev I.V."/>
            <person name="Vagvolgyi C."/>
            <person name="Papp T."/>
            <person name="Martin F.M."/>
            <person name="Miettinen O."/>
            <person name="Hibbett D.S."/>
            <person name="Nagy L.G."/>
        </authorList>
    </citation>
    <scope>NUCLEOTIDE SEQUENCE [LARGE SCALE GENOMIC DNA]</scope>
    <source>
        <strain evidence="9 10">FP101781</strain>
    </source>
</reference>
<evidence type="ECO:0000256" key="2">
    <source>
        <dbReference type="ARBA" id="ARBA00010617"/>
    </source>
</evidence>
<dbReference type="Gene3D" id="1.10.630.10">
    <property type="entry name" value="Cytochrome P450"/>
    <property type="match status" value="1"/>
</dbReference>
<keyword evidence="3 7" id="KW-0479">Metal-binding</keyword>
<dbReference type="InterPro" id="IPR001128">
    <property type="entry name" value="Cyt_P450"/>
</dbReference>
<evidence type="ECO:0000256" key="7">
    <source>
        <dbReference type="PIRSR" id="PIRSR602401-1"/>
    </source>
</evidence>
<evidence type="ECO:0000256" key="6">
    <source>
        <dbReference type="ARBA" id="ARBA00023033"/>
    </source>
</evidence>
<comment type="similarity">
    <text evidence="2">Belongs to the cytochrome P450 family.</text>
</comment>
<accession>A0A4Y7U026</accession>
<protein>
    <submittedName>
        <fullName evidence="9">Cytochrome P450</fullName>
    </submittedName>
</protein>